<keyword evidence="4" id="KW-0032">Aminotransferase</keyword>
<protein>
    <recommendedName>
        <fullName evidence="8">L-lysine-epsilon aminotransferase</fullName>
        <ecNumber evidence="3">2.6.1.36</ecNumber>
    </recommendedName>
    <alternativeName>
        <fullName evidence="7">Lysine 6-aminotransferase</fullName>
    </alternativeName>
</protein>
<reference evidence="9 10" key="1">
    <citation type="submission" date="2020-04" db="EMBL/GenBank/DDBJ databases">
        <title>Advantages and limits of metagenomic assembly and binning of a giant virus.</title>
        <authorList>
            <person name="Schulz F."/>
            <person name="Andreani J."/>
            <person name="Francis R."/>
            <person name="Boudjemaa H."/>
            <person name="Bou Khalil J.Y."/>
            <person name="Lee J."/>
            <person name="La Scola B."/>
            <person name="Woyke T."/>
        </authorList>
    </citation>
    <scope>NUCLEOTIDE SEQUENCE [LARGE SCALE GENOMIC DNA]</scope>
    <source>
        <strain evidence="9 10">FV1/VV64</strain>
    </source>
</reference>
<dbReference type="EMBL" id="MT418680">
    <property type="protein sequence ID" value="QKF94613.1"/>
    <property type="molecule type" value="Genomic_DNA"/>
</dbReference>
<dbReference type="Pfam" id="PF00202">
    <property type="entry name" value="Aminotran_3"/>
    <property type="match status" value="1"/>
</dbReference>
<evidence type="ECO:0000256" key="8">
    <source>
        <dbReference type="ARBA" id="ARBA00050040"/>
    </source>
</evidence>
<evidence type="ECO:0000256" key="7">
    <source>
        <dbReference type="ARBA" id="ARBA00030921"/>
    </source>
</evidence>
<proteinExistence type="inferred from homology"/>
<keyword evidence="5" id="KW-0808">Transferase</keyword>
<dbReference type="GO" id="GO:0009450">
    <property type="term" value="P:gamma-aminobutyric acid catabolic process"/>
    <property type="evidence" value="ECO:0007669"/>
    <property type="project" value="TreeGrafter"/>
</dbReference>
<evidence type="ECO:0000313" key="9">
    <source>
        <dbReference type="EMBL" id="QKF94613.1"/>
    </source>
</evidence>
<dbReference type="PANTHER" id="PTHR43206">
    <property type="entry name" value="AMINOTRANSFERASE"/>
    <property type="match status" value="1"/>
</dbReference>
<sequence>MNILRVALTRQAVNNITPMQVHPIIKKNMLVKGYDLVYDMKKSHGSYIIDAKSDKKFLDMFSFYGSWPVAHDHRKLVNDDFIREIGEIAIHNPSNSDIYTEEYAKFIATFERVCMPSEFKHLFLISGGTLAVENALKVAFDWKVRKNLKAGKGELGSKVIHFKEAFHGRSGYALSLTNTDPAKYLYYPLFAWPRILNPKIKFPLDETNLEKVINDENYAIDQIEHILKTDGDDIACIILEPIQGEGGDNHFRPEFWKKLKELSIKYDVMLISDEVQTGMGLTGKLWAYEHLGATPDIIVFGKKTQVCGIMCTDRIDEVEDNVFKVPSRINSTWGGSLVDMVRSRRLIEIIEEENLIDNAKVVGNYALYKMYKLQYQFPNLVSNVRGKGLMIAFDLPNKDMCEKLKTIAYDNGLIIISCGNSSIRLRPMLDIKCNDIDLLYGILYKCLNELK</sequence>
<evidence type="ECO:0000256" key="3">
    <source>
        <dbReference type="ARBA" id="ARBA00013071"/>
    </source>
</evidence>
<dbReference type="Gene3D" id="3.40.640.10">
    <property type="entry name" value="Type I PLP-dependent aspartate aminotransferase-like (Major domain)"/>
    <property type="match status" value="1"/>
</dbReference>
<dbReference type="EC" id="2.6.1.36" evidence="3"/>
<dbReference type="InterPro" id="IPR015421">
    <property type="entry name" value="PyrdxlP-dep_Trfase_major"/>
</dbReference>
<dbReference type="GO" id="GO:0030170">
    <property type="term" value="F:pyridoxal phosphate binding"/>
    <property type="evidence" value="ECO:0007669"/>
    <property type="project" value="InterPro"/>
</dbReference>
<evidence type="ECO:0000313" key="10">
    <source>
        <dbReference type="Proteomes" id="UP001162001"/>
    </source>
</evidence>
<dbReference type="GO" id="GO:0045484">
    <property type="term" value="F:L-lysine 6-transaminase activity"/>
    <property type="evidence" value="ECO:0007669"/>
    <property type="project" value="UniProtKB-EC"/>
</dbReference>
<dbReference type="Proteomes" id="UP001162001">
    <property type="component" value="Segment"/>
</dbReference>
<name>A0A7D3URF9_9VIRU</name>
<comment type="similarity">
    <text evidence="2">Belongs to the class-III pyridoxal-phosphate-dependent aminotransferase family.</text>
</comment>
<evidence type="ECO:0000256" key="1">
    <source>
        <dbReference type="ARBA" id="ARBA00001933"/>
    </source>
</evidence>
<evidence type="ECO:0000256" key="2">
    <source>
        <dbReference type="ARBA" id="ARBA00008954"/>
    </source>
</evidence>
<dbReference type="InterPro" id="IPR015424">
    <property type="entry name" value="PyrdxlP-dep_Trfase"/>
</dbReference>
<gene>
    <name evidence="9" type="ORF">Fadolivirus_1_1155</name>
</gene>
<dbReference type="SUPFAM" id="SSF53383">
    <property type="entry name" value="PLP-dependent transferases"/>
    <property type="match status" value="1"/>
</dbReference>
<keyword evidence="6" id="KW-0663">Pyridoxal phosphate</keyword>
<dbReference type="GO" id="GO:0017000">
    <property type="term" value="P:antibiotic biosynthetic process"/>
    <property type="evidence" value="ECO:0007669"/>
    <property type="project" value="InterPro"/>
</dbReference>
<evidence type="ECO:0000256" key="4">
    <source>
        <dbReference type="ARBA" id="ARBA00022576"/>
    </source>
</evidence>
<evidence type="ECO:0000256" key="6">
    <source>
        <dbReference type="ARBA" id="ARBA00022898"/>
    </source>
</evidence>
<comment type="cofactor">
    <cofactor evidence="1">
        <name>pyridoxal 5'-phosphate</name>
        <dbReference type="ChEBI" id="CHEBI:597326"/>
    </cofactor>
</comment>
<dbReference type="PANTHER" id="PTHR43206:SF2">
    <property type="entry name" value="4-AMINOBUTYRATE AMINOTRANSFERASE GABT"/>
    <property type="match status" value="1"/>
</dbReference>
<dbReference type="CDD" id="cd00610">
    <property type="entry name" value="OAT_like"/>
    <property type="match status" value="1"/>
</dbReference>
<organism evidence="9 10">
    <name type="scientific">Fadolivirus FV1/VV64</name>
    <dbReference type="NCBI Taxonomy" id="3070911"/>
    <lineage>
        <taxon>Viruses</taxon>
        <taxon>Varidnaviria</taxon>
        <taxon>Bamfordvirae</taxon>
        <taxon>Nucleocytoviricota</taxon>
        <taxon>Megaviricetes</taxon>
        <taxon>Imitervirales</taxon>
        <taxon>Mimiviridae</taxon>
        <taxon>Klosneuvirinae</taxon>
        <taxon>Fadolivirus</taxon>
        <taxon>Fadolivirus algeromassiliense</taxon>
    </lineage>
</organism>
<dbReference type="InterPro" id="IPR015422">
    <property type="entry name" value="PyrdxlP-dep_Trfase_small"/>
</dbReference>
<keyword evidence="10" id="KW-1185">Reference proteome</keyword>
<dbReference type="NCBIfam" id="TIGR03251">
    <property type="entry name" value="LAT_fam"/>
    <property type="match status" value="1"/>
</dbReference>
<dbReference type="PIRSF" id="PIRSF000521">
    <property type="entry name" value="Transaminase_4ab_Lys_Orn"/>
    <property type="match status" value="1"/>
</dbReference>
<dbReference type="InterPro" id="IPR005814">
    <property type="entry name" value="Aminotrans_3"/>
</dbReference>
<dbReference type="Gene3D" id="3.90.1150.10">
    <property type="entry name" value="Aspartate Aminotransferase, domain 1"/>
    <property type="match status" value="1"/>
</dbReference>
<evidence type="ECO:0000256" key="5">
    <source>
        <dbReference type="ARBA" id="ARBA00022679"/>
    </source>
</evidence>
<dbReference type="InterPro" id="IPR017657">
    <property type="entry name" value="L-lysine_6-transaminase"/>
</dbReference>
<accession>A0A7D3URF9</accession>